<dbReference type="GO" id="GO:0016989">
    <property type="term" value="F:sigma factor antagonist activity"/>
    <property type="evidence" value="ECO:0007669"/>
    <property type="project" value="TreeGrafter"/>
</dbReference>
<dbReference type="EMBL" id="FOLL01000010">
    <property type="protein sequence ID" value="SFC39691.1"/>
    <property type="molecule type" value="Genomic_DNA"/>
</dbReference>
<evidence type="ECO:0000259" key="2">
    <source>
        <dbReference type="Pfam" id="PF04773"/>
    </source>
</evidence>
<keyword evidence="1" id="KW-1133">Transmembrane helix</keyword>
<feature type="domain" description="FecR protein" evidence="2">
    <location>
        <begin position="116"/>
        <end position="211"/>
    </location>
</feature>
<dbReference type="Gene3D" id="2.60.120.1440">
    <property type="match status" value="1"/>
</dbReference>
<organism evidence="4 5">
    <name type="scientific">Parapedobacter composti</name>
    <dbReference type="NCBI Taxonomy" id="623281"/>
    <lineage>
        <taxon>Bacteria</taxon>
        <taxon>Pseudomonadati</taxon>
        <taxon>Bacteroidota</taxon>
        <taxon>Sphingobacteriia</taxon>
        <taxon>Sphingobacteriales</taxon>
        <taxon>Sphingobacteriaceae</taxon>
        <taxon>Parapedobacter</taxon>
    </lineage>
</organism>
<reference evidence="4 5" key="1">
    <citation type="submission" date="2016-10" db="EMBL/GenBank/DDBJ databases">
        <authorList>
            <person name="de Groot N.N."/>
        </authorList>
    </citation>
    <scope>NUCLEOTIDE SEQUENCE [LARGE SCALE GENOMIC DNA]</scope>
    <source>
        <strain evidence="4 5">DSM 22900</strain>
    </source>
</reference>
<dbReference type="STRING" id="623281.SAMN05421747_11045"/>
<feature type="transmembrane region" description="Helical" evidence="1">
    <location>
        <begin position="83"/>
        <end position="105"/>
    </location>
</feature>
<dbReference type="InterPro" id="IPR012373">
    <property type="entry name" value="Ferrdict_sens_TM"/>
</dbReference>
<keyword evidence="1" id="KW-0472">Membrane</keyword>
<dbReference type="Gene3D" id="3.55.50.30">
    <property type="match status" value="1"/>
</dbReference>
<sequence length="324" mass="36863">MDHQEKWLNHIHEALTGEITAKRQHALDEWLNASDENRHYYEAVKRLWEAADAATEDKRFDPSTAYNNFCTKTRGSVTGWQSLLRYTGAAAALILVTLASSYWLWQRPEAAPAVATITVPRGSTSKTVLQDGTVVWLNAATEIRLGDNFGKRERRIKLQGEAYFEVVKNTDVPFIVETEAMEIKVHGTSFNVKSYPDDAQVSVALVEGAVELQTKAGQPLHLRPDQLAIYDIRQRQYTILPNASEYGTDWVNNRLIFKNAELKTIIHDLERMFGADITIHREALEKRKFTGDFTKGETLEEILKIMASLEAFTYRIEGRKVAIY</sequence>
<dbReference type="PANTHER" id="PTHR30273:SF2">
    <property type="entry name" value="PROTEIN FECR"/>
    <property type="match status" value="1"/>
</dbReference>
<dbReference type="Pfam" id="PF04773">
    <property type="entry name" value="FecR"/>
    <property type="match status" value="1"/>
</dbReference>
<dbReference type="Proteomes" id="UP000199577">
    <property type="component" value="Unassembled WGS sequence"/>
</dbReference>
<dbReference type="RefSeq" id="WP_090973768.1">
    <property type="nucleotide sequence ID" value="NZ_FOLL01000010.1"/>
</dbReference>
<evidence type="ECO:0000256" key="1">
    <source>
        <dbReference type="SAM" id="Phobius"/>
    </source>
</evidence>
<gene>
    <name evidence="4" type="ORF">SAMN05421747_11045</name>
</gene>
<dbReference type="PANTHER" id="PTHR30273">
    <property type="entry name" value="PERIPLASMIC SIGNAL SENSOR AND SIGMA FACTOR ACTIVATOR FECR-RELATED"/>
    <property type="match status" value="1"/>
</dbReference>
<accession>A0A1I1IUV5</accession>
<keyword evidence="5" id="KW-1185">Reference proteome</keyword>
<dbReference type="InterPro" id="IPR006860">
    <property type="entry name" value="FecR"/>
</dbReference>
<name>A0A1I1IUV5_9SPHI</name>
<evidence type="ECO:0000313" key="4">
    <source>
        <dbReference type="EMBL" id="SFC39691.1"/>
    </source>
</evidence>
<dbReference type="PIRSF" id="PIRSF018266">
    <property type="entry name" value="FecR"/>
    <property type="match status" value="1"/>
</dbReference>
<protein>
    <submittedName>
        <fullName evidence="4">Ferric-dicitrate binding protein FerR, regulates iron transport through sigma-19</fullName>
    </submittedName>
</protein>
<dbReference type="OrthoDB" id="1523735at2"/>
<dbReference type="Pfam" id="PF16344">
    <property type="entry name" value="FecR_C"/>
    <property type="match status" value="1"/>
</dbReference>
<evidence type="ECO:0000313" key="5">
    <source>
        <dbReference type="Proteomes" id="UP000199577"/>
    </source>
</evidence>
<evidence type="ECO:0000259" key="3">
    <source>
        <dbReference type="Pfam" id="PF16344"/>
    </source>
</evidence>
<keyword evidence="1" id="KW-0812">Transmembrane</keyword>
<feature type="domain" description="Protein FecR C-terminal" evidence="3">
    <location>
        <begin position="254"/>
        <end position="323"/>
    </location>
</feature>
<proteinExistence type="predicted"/>
<dbReference type="InterPro" id="IPR032508">
    <property type="entry name" value="FecR_C"/>
</dbReference>
<dbReference type="AlphaFoldDB" id="A0A1I1IUV5"/>